<evidence type="ECO:0000256" key="1">
    <source>
        <dbReference type="SAM" id="SignalP"/>
    </source>
</evidence>
<accession>A0A329CS71</accession>
<gene>
    <name evidence="2" type="ORF">BX591_106245</name>
</gene>
<reference evidence="2 3" key="1">
    <citation type="submission" date="2018-06" db="EMBL/GenBank/DDBJ databases">
        <title>Genomic Encyclopedia of Type Strains, Phase III (KMG-III): the genomes of soil and plant-associated and newly described type strains.</title>
        <authorList>
            <person name="Whitman W."/>
        </authorList>
    </citation>
    <scope>NUCLEOTIDE SEQUENCE [LARGE SCALE GENOMIC DNA]</scope>
    <source>
        <strain evidence="2 3">LMG 23644</strain>
    </source>
</reference>
<proteinExistence type="predicted"/>
<evidence type="ECO:0008006" key="4">
    <source>
        <dbReference type="Google" id="ProtNLM"/>
    </source>
</evidence>
<dbReference type="InterPro" id="IPR052755">
    <property type="entry name" value="Lysozyme_Inhibitor_LprI"/>
</dbReference>
<evidence type="ECO:0000313" key="3">
    <source>
        <dbReference type="Proteomes" id="UP000248918"/>
    </source>
</evidence>
<dbReference type="PANTHER" id="PTHR37549:SF1">
    <property type="entry name" value="LIPOPROTEIN LPRI"/>
    <property type="match status" value="1"/>
</dbReference>
<protein>
    <recommendedName>
        <fullName evidence="4">Lysozyme inhibitor LprI N-terminal domain-containing protein</fullName>
    </recommendedName>
</protein>
<name>A0A329CS71_9BURK</name>
<dbReference type="Proteomes" id="UP000248918">
    <property type="component" value="Unassembled WGS sequence"/>
</dbReference>
<feature type="signal peptide" evidence="1">
    <location>
        <begin position="1"/>
        <end position="34"/>
    </location>
</feature>
<sequence>MSTFKPVFSSTLQRLAKPSALFSIGLLIAGATLAADASAASFKCNGKSSASEKIVCKDPALSALDDRLATAWQQARDTTLDAGALEAARTQQWLWRQHHCNDQACVKSWYDRRIAELDADYEQAKRARSEAFDASLAKQNLAPSAADAVRKMKGAAVANATTASAQ</sequence>
<dbReference type="OrthoDB" id="5450120at2"/>
<dbReference type="AlphaFoldDB" id="A0A329CS71"/>
<organism evidence="2 3">
    <name type="scientific">Paraburkholderia bryophila</name>
    <dbReference type="NCBI Taxonomy" id="420952"/>
    <lineage>
        <taxon>Bacteria</taxon>
        <taxon>Pseudomonadati</taxon>
        <taxon>Pseudomonadota</taxon>
        <taxon>Betaproteobacteria</taxon>
        <taxon>Burkholderiales</taxon>
        <taxon>Burkholderiaceae</taxon>
        <taxon>Paraburkholderia</taxon>
    </lineage>
</organism>
<dbReference type="RefSeq" id="WP_111931883.1">
    <property type="nucleotide sequence ID" value="NZ_CADFFP010000010.1"/>
</dbReference>
<keyword evidence="1" id="KW-0732">Signal</keyword>
<feature type="chain" id="PRO_5016435538" description="Lysozyme inhibitor LprI N-terminal domain-containing protein" evidence="1">
    <location>
        <begin position="35"/>
        <end position="166"/>
    </location>
</feature>
<dbReference type="EMBL" id="QLTK01000006">
    <property type="protein sequence ID" value="RAS34564.1"/>
    <property type="molecule type" value="Genomic_DNA"/>
</dbReference>
<dbReference type="GO" id="GO:0005576">
    <property type="term" value="C:extracellular region"/>
    <property type="evidence" value="ECO:0007669"/>
    <property type="project" value="TreeGrafter"/>
</dbReference>
<dbReference type="PANTHER" id="PTHR37549">
    <property type="entry name" value="LIPOPROTEIN LPRI"/>
    <property type="match status" value="1"/>
</dbReference>
<evidence type="ECO:0000313" key="2">
    <source>
        <dbReference type="EMBL" id="RAS34564.1"/>
    </source>
</evidence>
<comment type="caution">
    <text evidence="2">The sequence shown here is derived from an EMBL/GenBank/DDBJ whole genome shotgun (WGS) entry which is preliminary data.</text>
</comment>